<dbReference type="Gene3D" id="3.40.50.200">
    <property type="entry name" value="Peptidase S8/S53 domain"/>
    <property type="match status" value="1"/>
</dbReference>
<dbReference type="PANTHER" id="PTHR43806">
    <property type="entry name" value="PEPTIDASE S8"/>
    <property type="match status" value="1"/>
</dbReference>
<dbReference type="AlphaFoldDB" id="A0AAE2SCX3"/>
<dbReference type="Proteomes" id="UP000634206">
    <property type="component" value="Unassembled WGS sequence"/>
</dbReference>
<dbReference type="InterPro" id="IPR050131">
    <property type="entry name" value="Peptidase_S8_subtilisin-like"/>
</dbReference>
<evidence type="ECO:0000313" key="9">
    <source>
        <dbReference type="EMBL" id="MBK1854215.1"/>
    </source>
</evidence>
<dbReference type="InterPro" id="IPR023827">
    <property type="entry name" value="Peptidase_S8_Asp-AS"/>
</dbReference>
<sequence length="533" mass="54678">MKSKTRTSVLLLGIFILAGVATYLLTRSPEVTDNQPTKEIVSSRPPTSNELPANKPMGRSQNKTATAPNQDALPPFALKNERVLVFKDEEAYRKFLASLKARGLTMLGKSDRLLAVRIGLGRGSSLVGIDGADIAYNYLVTIPTLPQVAAQAGAVGFGQNALSWLGIYVDNSAWGEGVTVAVIDSGVNAHIALDGNITTLDLTELADGTTQLSHGTAVASIISGDHPLTMGVAPASEILSIRVTDASGSANTFTLAEGIMAAADNGAQIINISMGTYADSQLLAEAVLYAQEKGSVIVASSGNEGFDSLAYPAAYEDVISVGAVESQGDHLDFSNSGTDLSITAPGYQVNAAWGEDMLTSFSGTSASAPFVSGAIAATMSNYPDLSAQEAADLVLSVTNDAGLPGTDADYGTGILDVGRVIQNSTSGIYDAAISGQTLVPATSSSSLPTVLVTVQNQGTETLINSPVTITSPSGTEHLNVSSLAPGETQTFEVPISIPASGAAVSVSSSVTITSGDADISNNARSTSYTAETE</sequence>
<accession>A0AAE2SCX3</accession>
<gene>
    <name evidence="9" type="ORF">JIN83_04560</name>
</gene>
<dbReference type="EMBL" id="JAENIG010000002">
    <property type="protein sequence ID" value="MBK1854215.1"/>
    <property type="molecule type" value="Genomic_DNA"/>
</dbReference>
<feature type="active site" description="Charge relay system" evidence="5">
    <location>
        <position position="365"/>
    </location>
</feature>
<feature type="active site" description="Charge relay system" evidence="5">
    <location>
        <position position="184"/>
    </location>
</feature>
<dbReference type="PROSITE" id="PS00137">
    <property type="entry name" value="SUBTILASE_HIS"/>
    <property type="match status" value="1"/>
</dbReference>
<evidence type="ECO:0000256" key="2">
    <source>
        <dbReference type="ARBA" id="ARBA00022670"/>
    </source>
</evidence>
<dbReference type="InterPro" id="IPR015500">
    <property type="entry name" value="Peptidase_S8_subtilisin-rel"/>
</dbReference>
<dbReference type="GO" id="GO:0006508">
    <property type="term" value="P:proteolysis"/>
    <property type="evidence" value="ECO:0007669"/>
    <property type="project" value="UniProtKB-KW"/>
</dbReference>
<evidence type="ECO:0000256" key="4">
    <source>
        <dbReference type="ARBA" id="ARBA00022825"/>
    </source>
</evidence>
<feature type="domain" description="Peptidase S8/S53" evidence="8">
    <location>
        <begin position="175"/>
        <end position="413"/>
    </location>
</feature>
<evidence type="ECO:0000259" key="8">
    <source>
        <dbReference type="Pfam" id="PF00082"/>
    </source>
</evidence>
<feature type="region of interest" description="Disordered" evidence="7">
    <location>
        <begin position="32"/>
        <end position="72"/>
    </location>
</feature>
<evidence type="ECO:0000256" key="7">
    <source>
        <dbReference type="SAM" id="MobiDB-lite"/>
    </source>
</evidence>
<comment type="similarity">
    <text evidence="1 5 6">Belongs to the peptidase S8 family.</text>
</comment>
<feature type="active site" description="Charge relay system" evidence="5">
    <location>
        <position position="214"/>
    </location>
</feature>
<dbReference type="PRINTS" id="PR00723">
    <property type="entry name" value="SUBTILISIN"/>
</dbReference>
<organism evidence="9 10">
    <name type="scientific">Oceaniferula flava</name>
    <dbReference type="NCBI Taxonomy" id="2800421"/>
    <lineage>
        <taxon>Bacteria</taxon>
        <taxon>Pseudomonadati</taxon>
        <taxon>Verrucomicrobiota</taxon>
        <taxon>Verrucomicrobiia</taxon>
        <taxon>Verrucomicrobiales</taxon>
        <taxon>Verrucomicrobiaceae</taxon>
        <taxon>Oceaniferula</taxon>
    </lineage>
</organism>
<dbReference type="InterPro" id="IPR013783">
    <property type="entry name" value="Ig-like_fold"/>
</dbReference>
<dbReference type="Gene3D" id="2.60.40.10">
    <property type="entry name" value="Immunoglobulins"/>
    <property type="match status" value="1"/>
</dbReference>
<protein>
    <submittedName>
        <fullName evidence="9">S8 family serine peptidase</fullName>
    </submittedName>
</protein>
<dbReference type="SUPFAM" id="SSF52743">
    <property type="entry name" value="Subtilisin-like"/>
    <property type="match status" value="1"/>
</dbReference>
<keyword evidence="3 5" id="KW-0378">Hydrolase</keyword>
<dbReference type="InterPro" id="IPR023828">
    <property type="entry name" value="Peptidase_S8_Ser-AS"/>
</dbReference>
<evidence type="ECO:0000256" key="3">
    <source>
        <dbReference type="ARBA" id="ARBA00022801"/>
    </source>
</evidence>
<dbReference type="InterPro" id="IPR000209">
    <property type="entry name" value="Peptidase_S8/S53_dom"/>
</dbReference>
<dbReference type="PROSITE" id="PS51892">
    <property type="entry name" value="SUBTILASE"/>
    <property type="match status" value="1"/>
</dbReference>
<comment type="caution">
    <text evidence="9">The sequence shown here is derived from an EMBL/GenBank/DDBJ whole genome shotgun (WGS) entry which is preliminary data.</text>
</comment>
<dbReference type="PROSITE" id="PS00136">
    <property type="entry name" value="SUBTILASE_ASP"/>
    <property type="match status" value="1"/>
</dbReference>
<evidence type="ECO:0000256" key="1">
    <source>
        <dbReference type="ARBA" id="ARBA00011073"/>
    </source>
</evidence>
<dbReference type="InterPro" id="IPR036852">
    <property type="entry name" value="Peptidase_S8/S53_dom_sf"/>
</dbReference>
<evidence type="ECO:0000256" key="5">
    <source>
        <dbReference type="PROSITE-ProRule" id="PRU01240"/>
    </source>
</evidence>
<dbReference type="Pfam" id="PF00082">
    <property type="entry name" value="Peptidase_S8"/>
    <property type="match status" value="1"/>
</dbReference>
<keyword evidence="4 5" id="KW-0720">Serine protease</keyword>
<dbReference type="RefSeq" id="WP_309488820.1">
    <property type="nucleotide sequence ID" value="NZ_JAENIG010000002.1"/>
</dbReference>
<evidence type="ECO:0000313" key="10">
    <source>
        <dbReference type="Proteomes" id="UP000634206"/>
    </source>
</evidence>
<dbReference type="PANTHER" id="PTHR43806:SF11">
    <property type="entry name" value="CEREVISIN-RELATED"/>
    <property type="match status" value="1"/>
</dbReference>
<proteinExistence type="inferred from homology"/>
<name>A0AAE2SCX3_9BACT</name>
<dbReference type="GO" id="GO:0004252">
    <property type="term" value="F:serine-type endopeptidase activity"/>
    <property type="evidence" value="ECO:0007669"/>
    <property type="project" value="UniProtKB-UniRule"/>
</dbReference>
<dbReference type="InterPro" id="IPR022398">
    <property type="entry name" value="Peptidase_S8_His-AS"/>
</dbReference>
<evidence type="ECO:0000256" key="6">
    <source>
        <dbReference type="RuleBase" id="RU003355"/>
    </source>
</evidence>
<feature type="compositionally biased region" description="Polar residues" evidence="7">
    <location>
        <begin position="59"/>
        <end position="69"/>
    </location>
</feature>
<keyword evidence="2 5" id="KW-0645">Protease</keyword>
<keyword evidence="10" id="KW-1185">Reference proteome</keyword>
<dbReference type="PROSITE" id="PS00138">
    <property type="entry name" value="SUBTILASE_SER"/>
    <property type="match status" value="1"/>
</dbReference>
<reference evidence="9" key="1">
    <citation type="submission" date="2021-01" db="EMBL/GenBank/DDBJ databases">
        <title>Modified the classification status of verrucomicrobia.</title>
        <authorList>
            <person name="Feng X."/>
        </authorList>
    </citation>
    <scope>NUCLEOTIDE SEQUENCE</scope>
    <source>
        <strain evidence="9">5K15</strain>
    </source>
</reference>